<dbReference type="AlphaFoldDB" id="W1TYN2"/>
<keyword evidence="5 10" id="KW-0812">Transmembrane</keyword>
<evidence type="ECO:0000256" key="6">
    <source>
        <dbReference type="ARBA" id="ARBA00022927"/>
    </source>
</evidence>
<comment type="caution">
    <text evidence="10">Lacks conserved residue(s) required for the propagation of feature annotation.</text>
</comment>
<evidence type="ECO:0000256" key="2">
    <source>
        <dbReference type="ARBA" id="ARBA00008445"/>
    </source>
</evidence>
<dbReference type="InterPro" id="IPR004692">
    <property type="entry name" value="SecG"/>
</dbReference>
<reference evidence="11 12" key="1">
    <citation type="submission" date="2013-12" db="EMBL/GenBank/DDBJ databases">
        <title>A Varibaculum cambriense genome reconstructed from a premature infant gut community with otherwise low bacterial novelty that shifts toward anaerobic metabolism during the third week of life.</title>
        <authorList>
            <person name="Brown C.T."/>
            <person name="Sharon I."/>
            <person name="Thomas B.C."/>
            <person name="Castelle C.J."/>
            <person name="Morowitz M.J."/>
            <person name="Banfield J.F."/>
        </authorList>
    </citation>
    <scope>NUCLEOTIDE SEQUENCE [LARGE SCALE GENOMIC DNA]</scope>
    <source>
        <strain evidence="12">DORA_17_25</strain>
    </source>
</reference>
<evidence type="ECO:0000256" key="4">
    <source>
        <dbReference type="ARBA" id="ARBA00022475"/>
    </source>
</evidence>
<dbReference type="GO" id="GO:0065002">
    <property type="term" value="P:intracellular protein transmembrane transport"/>
    <property type="evidence" value="ECO:0007669"/>
    <property type="project" value="TreeGrafter"/>
</dbReference>
<keyword evidence="3 10" id="KW-0813">Transport</keyword>
<evidence type="ECO:0000256" key="3">
    <source>
        <dbReference type="ARBA" id="ARBA00022448"/>
    </source>
</evidence>
<evidence type="ECO:0000256" key="7">
    <source>
        <dbReference type="ARBA" id="ARBA00022989"/>
    </source>
</evidence>
<keyword evidence="7 10" id="KW-1133">Transmembrane helix</keyword>
<proteinExistence type="inferred from homology"/>
<dbReference type="NCBIfam" id="TIGR00810">
    <property type="entry name" value="secG"/>
    <property type="match status" value="1"/>
</dbReference>
<dbReference type="GO" id="GO:0009306">
    <property type="term" value="P:protein secretion"/>
    <property type="evidence" value="ECO:0007669"/>
    <property type="project" value="UniProtKB-UniRule"/>
</dbReference>
<organism evidence="11 12">
    <name type="scientific">Negativicoccus succinicivorans DORA_17_25</name>
    <dbReference type="NCBI Taxonomy" id="1403945"/>
    <lineage>
        <taxon>Bacteria</taxon>
        <taxon>Bacillati</taxon>
        <taxon>Bacillota</taxon>
        <taxon>Negativicutes</taxon>
        <taxon>Veillonellales</taxon>
        <taxon>Veillonellaceae</taxon>
        <taxon>Negativicoccus</taxon>
    </lineage>
</organism>
<comment type="function">
    <text evidence="10">Involved in protein export. Participates in an early event of protein translocation.</text>
</comment>
<protein>
    <recommendedName>
        <fullName evidence="10">Protein-export membrane protein SecG</fullName>
    </recommendedName>
</protein>
<keyword evidence="8 10" id="KW-0811">Translocation</keyword>
<dbReference type="GO" id="GO:0043952">
    <property type="term" value="P:protein transport by the Sec complex"/>
    <property type="evidence" value="ECO:0007669"/>
    <property type="project" value="TreeGrafter"/>
</dbReference>
<keyword evidence="9 10" id="KW-0472">Membrane</keyword>
<dbReference type="Proteomes" id="UP000018840">
    <property type="component" value="Unassembled WGS sequence"/>
</dbReference>
<dbReference type="PRINTS" id="PR01651">
    <property type="entry name" value="SECGEXPORT"/>
</dbReference>
<gene>
    <name evidence="11" type="ORF">Q612_NSC00283G0007</name>
</gene>
<evidence type="ECO:0000313" key="12">
    <source>
        <dbReference type="Proteomes" id="UP000018840"/>
    </source>
</evidence>
<evidence type="ECO:0000256" key="5">
    <source>
        <dbReference type="ARBA" id="ARBA00022692"/>
    </source>
</evidence>
<evidence type="ECO:0000256" key="1">
    <source>
        <dbReference type="ARBA" id="ARBA00004651"/>
    </source>
</evidence>
<name>W1TYN2_9FIRM</name>
<dbReference type="PANTHER" id="PTHR34182">
    <property type="entry name" value="PROTEIN-EXPORT MEMBRANE PROTEIN SECG"/>
    <property type="match status" value="1"/>
</dbReference>
<dbReference type="GO" id="GO:0015450">
    <property type="term" value="F:protein-transporting ATPase activity"/>
    <property type="evidence" value="ECO:0007669"/>
    <property type="project" value="UniProtKB-UniRule"/>
</dbReference>
<keyword evidence="6 10" id="KW-0653">Protein transport</keyword>
<comment type="caution">
    <text evidence="11">The sequence shown here is derived from an EMBL/GenBank/DDBJ whole genome shotgun (WGS) entry which is preliminary data.</text>
</comment>
<feature type="transmembrane region" description="Helical" evidence="10">
    <location>
        <begin position="55"/>
        <end position="76"/>
    </location>
</feature>
<evidence type="ECO:0000256" key="10">
    <source>
        <dbReference type="RuleBase" id="RU365087"/>
    </source>
</evidence>
<keyword evidence="4 10" id="KW-1003">Cell membrane</keyword>
<dbReference type="PANTHER" id="PTHR34182:SF1">
    <property type="entry name" value="PROTEIN-EXPORT MEMBRANE PROTEIN SECG"/>
    <property type="match status" value="1"/>
</dbReference>
<accession>W1TYN2</accession>
<dbReference type="GO" id="GO:0005886">
    <property type="term" value="C:plasma membrane"/>
    <property type="evidence" value="ECO:0007669"/>
    <property type="project" value="UniProtKB-SubCell"/>
</dbReference>
<comment type="subcellular location">
    <subcellularLocation>
        <location evidence="1 10">Cell membrane</location>
        <topology evidence="1 10">Multi-pass membrane protein</topology>
    </subcellularLocation>
</comment>
<dbReference type="EMBL" id="AZMC01000283">
    <property type="protein sequence ID" value="ETI86702.1"/>
    <property type="molecule type" value="Genomic_DNA"/>
</dbReference>
<comment type="similarity">
    <text evidence="2 10">Belongs to the SecG family.</text>
</comment>
<evidence type="ECO:0000256" key="9">
    <source>
        <dbReference type="ARBA" id="ARBA00023136"/>
    </source>
</evidence>
<sequence length="82" mass="8699">MKTVLKMTLMFAEMIIAVLLITVVVLQESKTAGMGSSIGGAADTFFGGKARGKDAILSRLTVILGIVFALTTLALVKYLNTY</sequence>
<evidence type="ECO:0000313" key="11">
    <source>
        <dbReference type="EMBL" id="ETI86702.1"/>
    </source>
</evidence>
<evidence type="ECO:0000256" key="8">
    <source>
        <dbReference type="ARBA" id="ARBA00023010"/>
    </source>
</evidence>
<dbReference type="Pfam" id="PF03840">
    <property type="entry name" value="SecG"/>
    <property type="match status" value="1"/>
</dbReference>